<gene>
    <name evidence="1" type="ORF">GH714_033439</name>
</gene>
<reference evidence="1 2" key="1">
    <citation type="journal article" date="2020" name="Mol. Plant">
        <title>The Chromosome-Based Rubber Tree Genome Provides New Insights into Spurge Genome Evolution and Rubber Biosynthesis.</title>
        <authorList>
            <person name="Liu J."/>
            <person name="Shi C."/>
            <person name="Shi C.C."/>
            <person name="Li W."/>
            <person name="Zhang Q.J."/>
            <person name="Zhang Y."/>
            <person name="Li K."/>
            <person name="Lu H.F."/>
            <person name="Shi C."/>
            <person name="Zhu S.T."/>
            <person name="Xiao Z.Y."/>
            <person name="Nan H."/>
            <person name="Yue Y."/>
            <person name="Zhu X.G."/>
            <person name="Wu Y."/>
            <person name="Hong X.N."/>
            <person name="Fan G.Y."/>
            <person name="Tong Y."/>
            <person name="Zhang D."/>
            <person name="Mao C.L."/>
            <person name="Liu Y.L."/>
            <person name="Hao S.J."/>
            <person name="Liu W.Q."/>
            <person name="Lv M.Q."/>
            <person name="Zhang H.B."/>
            <person name="Liu Y."/>
            <person name="Hu-Tang G.R."/>
            <person name="Wang J.P."/>
            <person name="Wang J.H."/>
            <person name="Sun Y.H."/>
            <person name="Ni S.B."/>
            <person name="Chen W.B."/>
            <person name="Zhang X.C."/>
            <person name="Jiao Y.N."/>
            <person name="Eichler E.E."/>
            <person name="Li G.H."/>
            <person name="Liu X."/>
            <person name="Gao L.Z."/>
        </authorList>
    </citation>
    <scope>NUCLEOTIDE SEQUENCE [LARGE SCALE GENOMIC DNA]</scope>
    <source>
        <strain evidence="2">cv. GT1</strain>
        <tissue evidence="1">Leaf</tissue>
    </source>
</reference>
<evidence type="ECO:0000313" key="2">
    <source>
        <dbReference type="Proteomes" id="UP000467840"/>
    </source>
</evidence>
<comment type="caution">
    <text evidence="1">The sequence shown here is derived from an EMBL/GenBank/DDBJ whole genome shotgun (WGS) entry which is preliminary data.</text>
</comment>
<keyword evidence="2" id="KW-1185">Reference proteome</keyword>
<proteinExistence type="predicted"/>
<dbReference type="EMBL" id="JAAGAX010000005">
    <property type="protein sequence ID" value="KAF2314750.1"/>
    <property type="molecule type" value="Genomic_DNA"/>
</dbReference>
<name>A0A6A6MLZ3_HEVBR</name>
<dbReference type="Proteomes" id="UP000467840">
    <property type="component" value="Chromosome 15"/>
</dbReference>
<protein>
    <recommendedName>
        <fullName evidence="3">Retrotransposon gag domain-containing protein</fullName>
    </recommendedName>
</protein>
<evidence type="ECO:0000313" key="1">
    <source>
        <dbReference type="EMBL" id="KAF2314750.1"/>
    </source>
</evidence>
<evidence type="ECO:0008006" key="3">
    <source>
        <dbReference type="Google" id="ProtNLM"/>
    </source>
</evidence>
<sequence>MEAKAIGFQQESKARNNQMMMELKAMVAGLILQNNELTGNRGQSSNNPVGNRFNSPNHHSWHYSTKLEFPRFDGNDLETWLLKTEYNFEIMDVFPENKVKLTALHLEGKAILWHQGYVKISGIAAYDNRQEYVGNLRQGLRSKEVQ</sequence>
<dbReference type="AlphaFoldDB" id="A0A6A6MLZ3"/>
<accession>A0A6A6MLZ3</accession>
<organism evidence="1 2">
    <name type="scientific">Hevea brasiliensis</name>
    <name type="common">Para rubber tree</name>
    <name type="synonym">Siphonia brasiliensis</name>
    <dbReference type="NCBI Taxonomy" id="3981"/>
    <lineage>
        <taxon>Eukaryota</taxon>
        <taxon>Viridiplantae</taxon>
        <taxon>Streptophyta</taxon>
        <taxon>Embryophyta</taxon>
        <taxon>Tracheophyta</taxon>
        <taxon>Spermatophyta</taxon>
        <taxon>Magnoliopsida</taxon>
        <taxon>eudicotyledons</taxon>
        <taxon>Gunneridae</taxon>
        <taxon>Pentapetalae</taxon>
        <taxon>rosids</taxon>
        <taxon>fabids</taxon>
        <taxon>Malpighiales</taxon>
        <taxon>Euphorbiaceae</taxon>
        <taxon>Crotonoideae</taxon>
        <taxon>Micrandreae</taxon>
        <taxon>Hevea</taxon>
    </lineage>
</organism>